<dbReference type="InterPro" id="IPR045676">
    <property type="entry name" value="DUF6194"/>
</dbReference>
<reference evidence="3 4" key="1">
    <citation type="submission" date="2024-10" db="EMBL/GenBank/DDBJ databases">
        <title>The Natural Products Discovery Center: Release of the First 8490 Sequenced Strains for Exploring Actinobacteria Biosynthetic Diversity.</title>
        <authorList>
            <person name="Kalkreuter E."/>
            <person name="Kautsar S.A."/>
            <person name="Yang D."/>
            <person name="Bader C.D."/>
            <person name="Teijaro C.N."/>
            <person name="Fluegel L."/>
            <person name="Davis C.M."/>
            <person name="Simpson J.R."/>
            <person name="Lauterbach L."/>
            <person name="Steele A.D."/>
            <person name="Gui C."/>
            <person name="Meng S."/>
            <person name="Li G."/>
            <person name="Viehrig K."/>
            <person name="Ye F."/>
            <person name="Su P."/>
            <person name="Kiefer A.F."/>
            <person name="Nichols A."/>
            <person name="Cepeda A.J."/>
            <person name="Yan W."/>
            <person name="Fan B."/>
            <person name="Jiang Y."/>
            <person name="Adhikari A."/>
            <person name="Zheng C.-J."/>
            <person name="Schuster L."/>
            <person name="Cowan T.M."/>
            <person name="Smanski M.J."/>
            <person name="Chevrette M.G."/>
            <person name="De Carvalho L.P.S."/>
            <person name="Shen B."/>
        </authorList>
    </citation>
    <scope>NUCLEOTIDE SEQUENCE [LARGE SCALE GENOMIC DNA]</scope>
    <source>
        <strain evidence="3 4">NPDC019275</strain>
    </source>
</reference>
<feature type="domain" description="DUF6194" evidence="2">
    <location>
        <begin position="1"/>
        <end position="152"/>
    </location>
</feature>
<evidence type="ECO:0000313" key="4">
    <source>
        <dbReference type="Proteomes" id="UP001611415"/>
    </source>
</evidence>
<evidence type="ECO:0000259" key="2">
    <source>
        <dbReference type="Pfam" id="PF19694"/>
    </source>
</evidence>
<organism evidence="3 4">
    <name type="scientific">Nocardia xishanensis</name>
    <dbReference type="NCBI Taxonomy" id="238964"/>
    <lineage>
        <taxon>Bacteria</taxon>
        <taxon>Bacillati</taxon>
        <taxon>Actinomycetota</taxon>
        <taxon>Actinomycetes</taxon>
        <taxon>Mycobacteriales</taxon>
        <taxon>Nocardiaceae</taxon>
        <taxon>Nocardia</taxon>
    </lineage>
</organism>
<comment type="caution">
    <text evidence="3">The sequence shown here is derived from an EMBL/GenBank/DDBJ whole genome shotgun (WGS) entry which is preliminary data.</text>
</comment>
<gene>
    <name evidence="3" type="ORF">ACH49W_20565</name>
</gene>
<dbReference type="Proteomes" id="UP001611415">
    <property type="component" value="Unassembled WGS sequence"/>
</dbReference>
<feature type="compositionally biased region" description="Low complexity" evidence="1">
    <location>
        <begin position="154"/>
        <end position="169"/>
    </location>
</feature>
<dbReference type="RefSeq" id="WP_397093230.1">
    <property type="nucleotide sequence ID" value="NZ_JBIRYO010000013.1"/>
</dbReference>
<feature type="region of interest" description="Disordered" evidence="1">
    <location>
        <begin position="147"/>
        <end position="169"/>
    </location>
</feature>
<name>A0ABW7X3U0_9NOCA</name>
<keyword evidence="4" id="KW-1185">Reference proteome</keyword>
<dbReference type="Pfam" id="PF19694">
    <property type="entry name" value="DUF6194"/>
    <property type="match status" value="1"/>
</dbReference>
<proteinExistence type="predicted"/>
<accession>A0ABW7X3U0</accession>
<evidence type="ECO:0000313" key="3">
    <source>
        <dbReference type="EMBL" id="MFI2475772.1"/>
    </source>
</evidence>
<sequence length="169" mass="18555">MEMDEIIEFVAALDGVLTLKPQPGDGSPELAWGDAFFYYAPDGVVPRTQPFATIVTKDYPGDESSHLSRPDTFRVNFFAGKDAFQNWTGRTPRDPAPHDADASATDTVMAHPVYGGQGWLAVVNPGVRTETAVRELLRAAHDLARSRWHRRAANDQPAPDQPVPDQRGS</sequence>
<dbReference type="EMBL" id="JBIRYO010000013">
    <property type="protein sequence ID" value="MFI2475772.1"/>
    <property type="molecule type" value="Genomic_DNA"/>
</dbReference>
<protein>
    <submittedName>
        <fullName evidence="3">DUF6194 family protein</fullName>
    </submittedName>
</protein>
<evidence type="ECO:0000256" key="1">
    <source>
        <dbReference type="SAM" id="MobiDB-lite"/>
    </source>
</evidence>